<evidence type="ECO:0000313" key="3">
    <source>
        <dbReference type="EMBL" id="KGM51297.1"/>
    </source>
</evidence>
<reference evidence="3 4" key="1">
    <citation type="submission" date="2013-08" db="EMBL/GenBank/DDBJ databases">
        <title>Genome sequencing of Lysobacter.</title>
        <authorList>
            <person name="Zhang S."/>
            <person name="Wang G."/>
        </authorList>
    </citation>
    <scope>NUCLEOTIDE SEQUENCE [LARGE SCALE GENOMIC DNA]</scope>
    <source>
        <strain evidence="3 4">Ko07</strain>
    </source>
</reference>
<evidence type="ECO:0000259" key="2">
    <source>
        <dbReference type="Pfam" id="PF13670"/>
    </source>
</evidence>
<feature type="signal peptide" evidence="1">
    <location>
        <begin position="1"/>
        <end position="22"/>
    </location>
</feature>
<proteinExistence type="predicted"/>
<keyword evidence="4" id="KW-1185">Reference proteome</keyword>
<dbReference type="SUPFAM" id="SSF63825">
    <property type="entry name" value="YWTD domain"/>
    <property type="match status" value="1"/>
</dbReference>
<keyword evidence="1" id="KW-0732">Signal</keyword>
<feature type="domain" description="PepSY" evidence="2">
    <location>
        <begin position="87"/>
        <end position="137"/>
    </location>
</feature>
<feature type="chain" id="PRO_5001962341" description="PepSY domain-containing protein" evidence="1">
    <location>
        <begin position="23"/>
        <end position="143"/>
    </location>
</feature>
<dbReference type="EMBL" id="AVPS01000007">
    <property type="protein sequence ID" value="KGM51297.1"/>
    <property type="molecule type" value="Genomic_DNA"/>
</dbReference>
<dbReference type="Pfam" id="PF13670">
    <property type="entry name" value="PepSY_2"/>
    <property type="match status" value="2"/>
</dbReference>
<comment type="caution">
    <text evidence="3">The sequence shown here is derived from an EMBL/GenBank/DDBJ whole genome shotgun (WGS) entry which is preliminary data.</text>
</comment>
<evidence type="ECO:0000313" key="4">
    <source>
        <dbReference type="Proteomes" id="UP000030017"/>
    </source>
</evidence>
<sequence length="143" mass="15216">MRRLIVLSVLSTGLIAAGMVGAQSTGLTHAQAQARLTAAGYENVRDLEFDDGFWEAHVRSADGSWIDARVHPVSGKVYAEGTTPKLDAKAISSTLAAAGYSDIRDIDFDDGVWTVDARDKAGAKVDLAVDPDDGTVLFEHPDD</sequence>
<dbReference type="OrthoDB" id="5951452at2"/>
<organism evidence="3 4">
    <name type="scientific">Lysobacter concretionis Ko07 = DSM 16239</name>
    <dbReference type="NCBI Taxonomy" id="1122185"/>
    <lineage>
        <taxon>Bacteria</taxon>
        <taxon>Pseudomonadati</taxon>
        <taxon>Pseudomonadota</taxon>
        <taxon>Gammaproteobacteria</taxon>
        <taxon>Lysobacterales</taxon>
        <taxon>Lysobacteraceae</taxon>
        <taxon>Novilysobacter</taxon>
    </lineage>
</organism>
<dbReference type="AlphaFoldDB" id="A0A0A0EQ65"/>
<dbReference type="STRING" id="1122185.N792_11170"/>
<accession>A0A0A0EQ65</accession>
<evidence type="ECO:0000256" key="1">
    <source>
        <dbReference type="SAM" id="SignalP"/>
    </source>
</evidence>
<dbReference type="Proteomes" id="UP000030017">
    <property type="component" value="Unassembled WGS sequence"/>
</dbReference>
<dbReference type="InterPro" id="IPR025711">
    <property type="entry name" value="PepSY"/>
</dbReference>
<dbReference type="RefSeq" id="WP_036194511.1">
    <property type="nucleotide sequence ID" value="NZ_AVPS01000007.1"/>
</dbReference>
<name>A0A0A0EQ65_9GAMM</name>
<dbReference type="eggNOG" id="COG5591">
    <property type="taxonomic scope" value="Bacteria"/>
</dbReference>
<protein>
    <recommendedName>
        <fullName evidence="2">PepSY domain-containing protein</fullName>
    </recommendedName>
</protein>
<feature type="domain" description="PepSY" evidence="2">
    <location>
        <begin position="5"/>
        <end position="79"/>
    </location>
</feature>
<gene>
    <name evidence="3" type="ORF">N792_11170</name>
</gene>